<keyword evidence="3" id="KW-1185">Reference proteome</keyword>
<evidence type="ECO:0000256" key="1">
    <source>
        <dbReference type="SAM" id="MobiDB-lite"/>
    </source>
</evidence>
<dbReference type="Proteomes" id="UP000275408">
    <property type="component" value="Unassembled WGS sequence"/>
</dbReference>
<evidence type="ECO:0000313" key="2">
    <source>
        <dbReference type="EMBL" id="RMX51259.1"/>
    </source>
</evidence>
<dbReference type="EMBL" id="RCHS01001807">
    <property type="protein sequence ID" value="RMX51259.1"/>
    <property type="molecule type" value="Genomic_DNA"/>
</dbReference>
<dbReference type="PANTHER" id="PTHR33395:SF22">
    <property type="entry name" value="REVERSE TRANSCRIPTASE DOMAIN-CONTAINING PROTEIN"/>
    <property type="match status" value="1"/>
</dbReference>
<reference evidence="2 3" key="1">
    <citation type="journal article" date="2018" name="Sci. Rep.">
        <title>Comparative analysis of the Pocillopora damicornis genome highlights role of immune system in coral evolution.</title>
        <authorList>
            <person name="Cunning R."/>
            <person name="Bay R.A."/>
            <person name="Gillette P."/>
            <person name="Baker A.C."/>
            <person name="Traylor-Knowles N."/>
        </authorList>
    </citation>
    <scope>NUCLEOTIDE SEQUENCE [LARGE SCALE GENOMIC DNA]</scope>
    <source>
        <strain evidence="2">RSMAS</strain>
        <tissue evidence="2">Whole animal</tissue>
    </source>
</reference>
<feature type="region of interest" description="Disordered" evidence="1">
    <location>
        <begin position="194"/>
        <end position="217"/>
    </location>
</feature>
<dbReference type="PANTHER" id="PTHR33395">
    <property type="entry name" value="TRANSCRIPTASE, PUTATIVE-RELATED-RELATED"/>
    <property type="match status" value="1"/>
</dbReference>
<evidence type="ECO:0000313" key="3">
    <source>
        <dbReference type="Proteomes" id="UP000275408"/>
    </source>
</evidence>
<gene>
    <name evidence="2" type="ORF">pdam_00004695</name>
</gene>
<organism evidence="2 3">
    <name type="scientific">Pocillopora damicornis</name>
    <name type="common">Cauliflower coral</name>
    <name type="synonym">Millepora damicornis</name>
    <dbReference type="NCBI Taxonomy" id="46731"/>
    <lineage>
        <taxon>Eukaryota</taxon>
        <taxon>Metazoa</taxon>
        <taxon>Cnidaria</taxon>
        <taxon>Anthozoa</taxon>
        <taxon>Hexacorallia</taxon>
        <taxon>Scleractinia</taxon>
        <taxon>Astrocoeniina</taxon>
        <taxon>Pocilloporidae</taxon>
        <taxon>Pocillopora</taxon>
    </lineage>
</organism>
<protein>
    <submittedName>
        <fullName evidence="2">Uncharacterized protein</fullName>
    </submittedName>
</protein>
<dbReference type="OrthoDB" id="5987619at2759"/>
<accession>A0A3M6UCI3</accession>
<sequence>MFKPLLANRNGSFGSNCMLLNVNGTVAKDQNVVVKEFAGYFSTLANNIGDESSLSSTEHNFTAPPSVTNIENNWPTADMFTFTEISYGETAKALDGLNPSKSTCPDLIPPRILKLAAKELALSPTKIFNLSITSGCYPKRWKRGDGVPIFKKDAKMEKDYWPVTVLNALNKNLSTAAKQASSNQSGFASFPKHVSLQKRSPLSEDLNETHRRLETGH</sequence>
<feature type="compositionally biased region" description="Basic and acidic residues" evidence="1">
    <location>
        <begin position="207"/>
        <end position="217"/>
    </location>
</feature>
<dbReference type="AlphaFoldDB" id="A0A3M6UCI3"/>
<name>A0A3M6UCI3_POCDA</name>
<proteinExistence type="predicted"/>
<comment type="caution">
    <text evidence="2">The sequence shown here is derived from an EMBL/GenBank/DDBJ whole genome shotgun (WGS) entry which is preliminary data.</text>
</comment>